<comment type="subcellular location">
    <subcellularLocation>
        <location evidence="1">Cell membrane</location>
        <topology evidence="1">Multi-pass membrane protein</topology>
    </subcellularLocation>
</comment>
<evidence type="ECO:0000256" key="1">
    <source>
        <dbReference type="ARBA" id="ARBA00004651"/>
    </source>
</evidence>
<dbReference type="PANTHER" id="PTHR30509:SF8">
    <property type="entry name" value="INNER MEMBRANE PROTEIN YCCS"/>
    <property type="match status" value="1"/>
</dbReference>
<dbReference type="InterPro" id="IPR049453">
    <property type="entry name" value="Memb_transporter_dom"/>
</dbReference>
<evidence type="ECO:0000256" key="2">
    <source>
        <dbReference type="ARBA" id="ARBA00022475"/>
    </source>
</evidence>
<evidence type="ECO:0000256" key="3">
    <source>
        <dbReference type="ARBA" id="ARBA00022692"/>
    </source>
</evidence>
<keyword evidence="5 7" id="KW-0472">Membrane</keyword>
<feature type="transmembrane region" description="Helical" evidence="7">
    <location>
        <begin position="84"/>
        <end position="102"/>
    </location>
</feature>
<feature type="transmembrane region" description="Helical" evidence="7">
    <location>
        <begin position="618"/>
        <end position="636"/>
    </location>
</feature>
<evidence type="ECO:0000256" key="7">
    <source>
        <dbReference type="SAM" id="Phobius"/>
    </source>
</evidence>
<comment type="caution">
    <text evidence="10">The sequence shown here is derived from an EMBL/GenBank/DDBJ whole genome shotgun (WGS) entry which is preliminary data.</text>
</comment>
<feature type="transmembrane region" description="Helical" evidence="7">
    <location>
        <begin position="109"/>
        <end position="130"/>
    </location>
</feature>
<reference evidence="10 11" key="1">
    <citation type="submission" date="2020-08" db="EMBL/GenBank/DDBJ databases">
        <title>Genomic Encyclopedia of Type Strains, Phase IV (KMG-IV): sequencing the most valuable type-strain genomes for metagenomic binning, comparative biology and taxonomic classification.</title>
        <authorList>
            <person name="Goeker M."/>
        </authorList>
    </citation>
    <scope>NUCLEOTIDE SEQUENCE [LARGE SCALE GENOMIC DNA]</scope>
    <source>
        <strain evidence="10 11">DSM 105074</strain>
    </source>
</reference>
<evidence type="ECO:0000256" key="6">
    <source>
        <dbReference type="ARBA" id="ARBA00043993"/>
    </source>
</evidence>
<keyword evidence="2" id="KW-1003">Cell membrane</keyword>
<feature type="transmembrane region" description="Helical" evidence="7">
    <location>
        <begin position="397"/>
        <end position="414"/>
    </location>
</feature>
<proteinExistence type="inferred from homology"/>
<protein>
    <submittedName>
        <fullName evidence="10">Putative membrane protein YccC</fullName>
    </submittedName>
</protein>
<dbReference type="Pfam" id="PF13515">
    <property type="entry name" value="FUSC_2"/>
    <property type="match status" value="1"/>
</dbReference>
<accession>A0A840TLY8</accession>
<dbReference type="InterPro" id="IPR032692">
    <property type="entry name" value="YccS_N"/>
</dbReference>
<feature type="transmembrane region" description="Helical" evidence="7">
    <location>
        <begin position="31"/>
        <end position="49"/>
    </location>
</feature>
<feature type="transmembrane region" description="Helical" evidence="7">
    <location>
        <begin position="492"/>
        <end position="510"/>
    </location>
</feature>
<dbReference type="GO" id="GO:0005886">
    <property type="term" value="C:plasma membrane"/>
    <property type="evidence" value="ECO:0007669"/>
    <property type="project" value="UniProtKB-SubCell"/>
</dbReference>
<evidence type="ECO:0000256" key="4">
    <source>
        <dbReference type="ARBA" id="ARBA00022989"/>
    </source>
</evidence>
<evidence type="ECO:0000259" key="9">
    <source>
        <dbReference type="Pfam" id="PF13515"/>
    </source>
</evidence>
<dbReference type="Pfam" id="PF12805">
    <property type="entry name" value="FUSC-like"/>
    <property type="match status" value="1"/>
</dbReference>
<feature type="domain" description="Integral membrane bound transporter" evidence="9">
    <location>
        <begin position="411"/>
        <end position="534"/>
    </location>
</feature>
<dbReference type="RefSeq" id="WP_184175224.1">
    <property type="nucleotide sequence ID" value="NZ_JACHGF010000005.1"/>
</dbReference>
<feature type="domain" description="Integral membrane protein YccS N-terminal" evidence="8">
    <location>
        <begin position="117"/>
        <end position="343"/>
    </location>
</feature>
<feature type="transmembrane region" description="Helical" evidence="7">
    <location>
        <begin position="449"/>
        <end position="466"/>
    </location>
</feature>
<evidence type="ECO:0000259" key="8">
    <source>
        <dbReference type="Pfam" id="PF12805"/>
    </source>
</evidence>
<dbReference type="EMBL" id="JACHGF010000005">
    <property type="protein sequence ID" value="MBB5285246.1"/>
    <property type="molecule type" value="Genomic_DNA"/>
</dbReference>
<organism evidence="10 11">
    <name type="scientific">Rhabdobacter roseus</name>
    <dbReference type="NCBI Taxonomy" id="1655419"/>
    <lineage>
        <taxon>Bacteria</taxon>
        <taxon>Pseudomonadati</taxon>
        <taxon>Bacteroidota</taxon>
        <taxon>Cytophagia</taxon>
        <taxon>Cytophagales</taxon>
        <taxon>Cytophagaceae</taxon>
        <taxon>Rhabdobacter</taxon>
    </lineage>
</organism>
<feature type="transmembrane region" description="Helical" evidence="7">
    <location>
        <begin position="142"/>
        <end position="160"/>
    </location>
</feature>
<keyword evidence="11" id="KW-1185">Reference proteome</keyword>
<name>A0A840TLY8_9BACT</name>
<gene>
    <name evidence="10" type="ORF">HNQ92_003403</name>
</gene>
<keyword evidence="3 7" id="KW-0812">Transmembrane</keyword>
<evidence type="ECO:0000313" key="10">
    <source>
        <dbReference type="EMBL" id="MBB5285246.1"/>
    </source>
</evidence>
<dbReference type="AlphaFoldDB" id="A0A840TLY8"/>
<evidence type="ECO:0000256" key="5">
    <source>
        <dbReference type="ARBA" id="ARBA00023136"/>
    </source>
</evidence>
<dbReference type="Proteomes" id="UP000557307">
    <property type="component" value="Unassembled WGS sequence"/>
</dbReference>
<comment type="similarity">
    <text evidence="6">Belongs to the YccS/YhfK family.</text>
</comment>
<feature type="transmembrane region" description="Helical" evidence="7">
    <location>
        <begin position="61"/>
        <end position="78"/>
    </location>
</feature>
<sequence length="732" mass="83109">MNLQAYIRSEDTESALRFLVGASLPLLVSTWLGYAELGTFMLLGATFVFGIDVPLALPKKLGFMVLSGVLSALIFFVFTQVKASPVATGVLLFGILFGLNFLSPFSPNFTLVTLLLNLAVMIGLSMAATIPTLASALQKTGYLLLGSGWYILYALLLHPLQRPRQLRRRLQSCLRLTASYFAQQAALLEADTARPEVLLALSERQSAVTEAHQQIREVLLREPINLTNPDTFMGRATYFLAHLVDLFELATASAWSIQRLTDRPEKVEAVPLLRALNEYIVTQLHQLEAALGQQGTLPLAEASGAEGTLRELTEYLNELRVHTASEAETRSSEVYRTLRRVQKYTEQQLLTLTALHDILARRNVRMDLGREQLRQFALHETIEWSHLRSHFTFRSGFFRYALRMALTALAAYYLATWLHFSQPSWALLTVLVILKPGFNLSKERLAQRVYGTVLGVLAGLVLFYLFRPGPAVSMAIFLGSQFFAFSFIKRQYAVTSFFFTLFILFFYSYLHRAFMDTAVYRLLDTLLAAALCWLAMRFVFPYWEVQKLPTLVPSTLRANRDLLRNLLEQLDADPRDPARYKMYRKEAFLKMDELTSSYRLALAETPTQTERLSTLQRVTLLLYTQLSLIINLGLFLKRYPHYRWSDDRLRGYLQEALAGLNALIESDGSAAAPANDTQALVEELTRRRQEVSALVLQNGDQYLARVQDLFWAEGAYEIMEITHKLRQMPPTV</sequence>
<evidence type="ECO:0000313" key="11">
    <source>
        <dbReference type="Proteomes" id="UP000557307"/>
    </source>
</evidence>
<feature type="transmembrane region" description="Helical" evidence="7">
    <location>
        <begin position="522"/>
        <end position="543"/>
    </location>
</feature>
<keyword evidence="4 7" id="KW-1133">Transmembrane helix</keyword>
<dbReference type="PANTHER" id="PTHR30509">
    <property type="entry name" value="P-HYDROXYBENZOIC ACID EFFLUX PUMP SUBUNIT-RELATED"/>
    <property type="match status" value="1"/>
</dbReference>